<evidence type="ECO:0000313" key="2">
    <source>
        <dbReference type="Proteomes" id="UP001055172"/>
    </source>
</evidence>
<name>A0AA37LQ91_9PEZI</name>
<proteinExistence type="predicted"/>
<dbReference type="EMBL" id="BPPX01000005">
    <property type="protein sequence ID" value="GJC80172.1"/>
    <property type="molecule type" value="Genomic_DNA"/>
</dbReference>
<reference evidence="1 2" key="1">
    <citation type="submission" date="2021-07" db="EMBL/GenBank/DDBJ databases">
        <title>Genome data of Colletotrichum spaethianum.</title>
        <authorList>
            <person name="Utami Y.D."/>
            <person name="Hiruma K."/>
        </authorList>
    </citation>
    <scope>NUCLEOTIDE SEQUENCE [LARGE SCALE GENOMIC DNA]</scope>
    <source>
        <strain evidence="1 2">MAFF 242679</strain>
    </source>
</reference>
<sequence length="86" mass="9179">MAHERADEESRGPWTFGGGAMQQDAAAVVMRDGKWTKNYMNRARAGDEWKGAASGKHGTIRGVISTPHCSTSAAVEEYIGVGGQAR</sequence>
<keyword evidence="2" id="KW-1185">Reference proteome</keyword>
<protein>
    <submittedName>
        <fullName evidence="1">Uncharacterized protein</fullName>
    </submittedName>
</protein>
<organism evidence="1 2">
    <name type="scientific">Colletotrichum liriopes</name>
    <dbReference type="NCBI Taxonomy" id="708192"/>
    <lineage>
        <taxon>Eukaryota</taxon>
        <taxon>Fungi</taxon>
        <taxon>Dikarya</taxon>
        <taxon>Ascomycota</taxon>
        <taxon>Pezizomycotina</taxon>
        <taxon>Sordariomycetes</taxon>
        <taxon>Hypocreomycetidae</taxon>
        <taxon>Glomerellales</taxon>
        <taxon>Glomerellaceae</taxon>
        <taxon>Colletotrichum</taxon>
        <taxon>Colletotrichum spaethianum species complex</taxon>
    </lineage>
</organism>
<dbReference type="AlphaFoldDB" id="A0AA37LQ91"/>
<accession>A0AA37LQ91</accession>
<comment type="caution">
    <text evidence="1">The sequence shown here is derived from an EMBL/GenBank/DDBJ whole genome shotgun (WGS) entry which is preliminary data.</text>
</comment>
<dbReference type="Proteomes" id="UP001055172">
    <property type="component" value="Unassembled WGS sequence"/>
</dbReference>
<evidence type="ECO:0000313" key="1">
    <source>
        <dbReference type="EMBL" id="GJC80172.1"/>
    </source>
</evidence>
<gene>
    <name evidence="1" type="ORF">ColLi_03010</name>
</gene>